<accession>X1F872</accession>
<dbReference type="PROSITE" id="PS51257">
    <property type="entry name" value="PROKAR_LIPOPROTEIN"/>
    <property type="match status" value="1"/>
</dbReference>
<dbReference type="EMBL" id="BARU01005248">
    <property type="protein sequence ID" value="GAH28770.1"/>
    <property type="molecule type" value="Genomic_DNA"/>
</dbReference>
<protein>
    <submittedName>
        <fullName evidence="1">Uncharacterized protein</fullName>
    </submittedName>
</protein>
<feature type="non-terminal residue" evidence="1">
    <location>
        <position position="88"/>
    </location>
</feature>
<comment type="caution">
    <text evidence="1">The sequence shown here is derived from an EMBL/GenBank/DDBJ whole genome shotgun (WGS) entry which is preliminary data.</text>
</comment>
<evidence type="ECO:0000313" key="1">
    <source>
        <dbReference type="EMBL" id="GAH28770.1"/>
    </source>
</evidence>
<sequence>MKRQSPITLAHLSYLFLFAVSLFMGSCEKMVSDPLNTPDVTGTRGDDEKAFAGDFLAEDGSAGGDYYPGTENFGELTYNGFVYTAEDN</sequence>
<gene>
    <name evidence="1" type="ORF">S03H2_10168</name>
</gene>
<proteinExistence type="predicted"/>
<reference evidence="1" key="1">
    <citation type="journal article" date="2014" name="Front. Microbiol.">
        <title>High frequency of phylogenetically diverse reductive dehalogenase-homologous genes in deep subseafloor sedimentary metagenomes.</title>
        <authorList>
            <person name="Kawai M."/>
            <person name="Futagami T."/>
            <person name="Toyoda A."/>
            <person name="Takaki Y."/>
            <person name="Nishi S."/>
            <person name="Hori S."/>
            <person name="Arai W."/>
            <person name="Tsubouchi T."/>
            <person name="Morono Y."/>
            <person name="Uchiyama I."/>
            <person name="Ito T."/>
            <person name="Fujiyama A."/>
            <person name="Inagaki F."/>
            <person name="Takami H."/>
        </authorList>
    </citation>
    <scope>NUCLEOTIDE SEQUENCE</scope>
    <source>
        <strain evidence="1">Expedition CK06-06</strain>
    </source>
</reference>
<organism evidence="1">
    <name type="scientific">marine sediment metagenome</name>
    <dbReference type="NCBI Taxonomy" id="412755"/>
    <lineage>
        <taxon>unclassified sequences</taxon>
        <taxon>metagenomes</taxon>
        <taxon>ecological metagenomes</taxon>
    </lineage>
</organism>
<dbReference type="AlphaFoldDB" id="X1F872"/>
<name>X1F872_9ZZZZ</name>